<dbReference type="SUPFAM" id="SSF53756">
    <property type="entry name" value="UDP-Glycosyltransferase/glycogen phosphorylase"/>
    <property type="match status" value="1"/>
</dbReference>
<feature type="non-terminal residue" evidence="2">
    <location>
        <position position="1"/>
    </location>
</feature>
<protein>
    <recommendedName>
        <fullName evidence="1">Glycosyl transferase family 1 domain-containing protein</fullName>
    </recommendedName>
</protein>
<comment type="caution">
    <text evidence="2">The sequence shown here is derived from an EMBL/GenBank/DDBJ whole genome shotgun (WGS) entry which is preliminary data.</text>
</comment>
<sequence length="181" mass="20772">IQLGFVSRIEKEKGVFIAIDAFERLQQMTDKKMKLLIAGDGQGLDAAMAYVKEKNLENIEFPGYIKDEVKHSVLSDIHICFFPTYYGEGIPSTILEGMLYGMPIVSRINAGIPDQVEEGVNGFLLESTNPEDFVPILHDLVTHPEKIQEIGQRNHLKARKRYTRENIRMRLLNIYREVYET</sequence>
<organism evidence="2">
    <name type="scientific">marine sediment metagenome</name>
    <dbReference type="NCBI Taxonomy" id="412755"/>
    <lineage>
        <taxon>unclassified sequences</taxon>
        <taxon>metagenomes</taxon>
        <taxon>ecological metagenomes</taxon>
    </lineage>
</organism>
<dbReference type="CDD" id="cd03801">
    <property type="entry name" value="GT4_PimA-like"/>
    <property type="match status" value="1"/>
</dbReference>
<evidence type="ECO:0000313" key="2">
    <source>
        <dbReference type="EMBL" id="GAG00324.1"/>
    </source>
</evidence>
<name>X0U3F9_9ZZZZ</name>
<dbReference type="GO" id="GO:0016757">
    <property type="term" value="F:glycosyltransferase activity"/>
    <property type="evidence" value="ECO:0007669"/>
    <property type="project" value="InterPro"/>
</dbReference>
<dbReference type="PANTHER" id="PTHR45947:SF3">
    <property type="entry name" value="SULFOQUINOVOSYL TRANSFERASE SQD2"/>
    <property type="match status" value="1"/>
</dbReference>
<dbReference type="InterPro" id="IPR001296">
    <property type="entry name" value="Glyco_trans_1"/>
</dbReference>
<evidence type="ECO:0000259" key="1">
    <source>
        <dbReference type="Pfam" id="PF00534"/>
    </source>
</evidence>
<feature type="domain" description="Glycosyl transferase family 1" evidence="1">
    <location>
        <begin position="3"/>
        <end position="153"/>
    </location>
</feature>
<dbReference type="PANTHER" id="PTHR45947">
    <property type="entry name" value="SULFOQUINOVOSYL TRANSFERASE SQD2"/>
    <property type="match status" value="1"/>
</dbReference>
<reference evidence="2" key="1">
    <citation type="journal article" date="2014" name="Front. Microbiol.">
        <title>High frequency of phylogenetically diverse reductive dehalogenase-homologous genes in deep subseafloor sedimentary metagenomes.</title>
        <authorList>
            <person name="Kawai M."/>
            <person name="Futagami T."/>
            <person name="Toyoda A."/>
            <person name="Takaki Y."/>
            <person name="Nishi S."/>
            <person name="Hori S."/>
            <person name="Arai W."/>
            <person name="Tsubouchi T."/>
            <person name="Morono Y."/>
            <person name="Uchiyama I."/>
            <person name="Ito T."/>
            <person name="Fujiyama A."/>
            <person name="Inagaki F."/>
            <person name="Takami H."/>
        </authorList>
    </citation>
    <scope>NUCLEOTIDE SEQUENCE</scope>
    <source>
        <strain evidence="2">Expedition CK06-06</strain>
    </source>
</reference>
<dbReference type="EMBL" id="BARS01025037">
    <property type="protein sequence ID" value="GAG00324.1"/>
    <property type="molecule type" value="Genomic_DNA"/>
</dbReference>
<dbReference type="Pfam" id="PF00534">
    <property type="entry name" value="Glycos_transf_1"/>
    <property type="match status" value="1"/>
</dbReference>
<dbReference type="Gene3D" id="3.40.50.2000">
    <property type="entry name" value="Glycogen Phosphorylase B"/>
    <property type="match status" value="2"/>
</dbReference>
<dbReference type="AlphaFoldDB" id="X0U3F9"/>
<proteinExistence type="predicted"/>
<dbReference type="InterPro" id="IPR050194">
    <property type="entry name" value="Glycosyltransferase_grp1"/>
</dbReference>
<gene>
    <name evidence="2" type="ORF">S01H1_39636</name>
</gene>
<accession>X0U3F9</accession>